<keyword evidence="9" id="KW-0456">Lyase</keyword>
<keyword evidence="3 6" id="KW-0157">Chromophore</keyword>
<evidence type="ECO:0000313" key="10">
    <source>
        <dbReference type="Proteomes" id="UP000231742"/>
    </source>
</evidence>
<dbReference type="AlphaFoldDB" id="A0A2M9D2J3"/>
<comment type="cofactor">
    <cofactor evidence="4">
        <name>FAD</name>
        <dbReference type="ChEBI" id="CHEBI:57692"/>
    </cofactor>
    <text evidence="4">Binds 1 FAD per subunit.</text>
</comment>
<dbReference type="Gene3D" id="3.40.50.620">
    <property type="entry name" value="HUPs"/>
    <property type="match status" value="1"/>
</dbReference>
<gene>
    <name evidence="9" type="ORF">CLV85_1861</name>
</gene>
<evidence type="ECO:0000256" key="7">
    <source>
        <dbReference type="SAM" id="MobiDB-lite"/>
    </source>
</evidence>
<feature type="binding site" evidence="4">
    <location>
        <position position="230"/>
    </location>
    <ligand>
        <name>FAD</name>
        <dbReference type="ChEBI" id="CHEBI:57692"/>
    </ligand>
</feature>
<organism evidence="9 10">
    <name type="scientific">Salinibacterium amurskyense</name>
    <dbReference type="NCBI Taxonomy" id="205941"/>
    <lineage>
        <taxon>Bacteria</taxon>
        <taxon>Bacillati</taxon>
        <taxon>Actinomycetota</taxon>
        <taxon>Actinomycetes</taxon>
        <taxon>Micrococcales</taxon>
        <taxon>Microbacteriaceae</taxon>
        <taxon>Salinibacterium</taxon>
    </lineage>
</organism>
<comment type="caution">
    <text evidence="9">The sequence shown here is derived from an EMBL/GenBank/DDBJ whole genome shotgun (WGS) entry which is preliminary data.</text>
</comment>
<evidence type="ECO:0000256" key="1">
    <source>
        <dbReference type="ARBA" id="ARBA00022630"/>
    </source>
</evidence>
<evidence type="ECO:0000256" key="4">
    <source>
        <dbReference type="PIRSR" id="PIRSR602081-1"/>
    </source>
</evidence>
<dbReference type="InterPro" id="IPR014729">
    <property type="entry name" value="Rossmann-like_a/b/a_fold"/>
</dbReference>
<evidence type="ECO:0000256" key="3">
    <source>
        <dbReference type="ARBA" id="ARBA00022991"/>
    </source>
</evidence>
<feature type="site" description="Electron transfer via tryptophanyl radical" evidence="5">
    <location>
        <position position="394"/>
    </location>
</feature>
<dbReference type="GO" id="GO:0006950">
    <property type="term" value="P:response to stress"/>
    <property type="evidence" value="ECO:0007669"/>
    <property type="project" value="UniProtKB-ARBA"/>
</dbReference>
<dbReference type="Pfam" id="PF03441">
    <property type="entry name" value="FAD_binding_7"/>
    <property type="match status" value="1"/>
</dbReference>
<dbReference type="InterPro" id="IPR006050">
    <property type="entry name" value="DNA_photolyase_N"/>
</dbReference>
<keyword evidence="10" id="KW-1185">Reference proteome</keyword>
<dbReference type="GO" id="GO:0003677">
    <property type="term" value="F:DNA binding"/>
    <property type="evidence" value="ECO:0007669"/>
    <property type="project" value="TreeGrafter"/>
</dbReference>
<reference evidence="9 10" key="1">
    <citation type="submission" date="2017-11" db="EMBL/GenBank/DDBJ databases">
        <title>Genomic Encyclopedia of Archaeal and Bacterial Type Strains, Phase II (KMG-II): From Individual Species to Whole Genera.</title>
        <authorList>
            <person name="Goeker M."/>
        </authorList>
    </citation>
    <scope>NUCLEOTIDE SEQUENCE [LARGE SCALE GENOMIC DNA]</scope>
    <source>
        <strain evidence="9 10">DSM 16400</strain>
    </source>
</reference>
<feature type="domain" description="Photolyase/cryptochrome alpha/beta" evidence="8">
    <location>
        <begin position="7"/>
        <end position="135"/>
    </location>
</feature>
<feature type="compositionally biased region" description="Low complexity" evidence="7">
    <location>
        <begin position="270"/>
        <end position="283"/>
    </location>
</feature>
<dbReference type="PROSITE" id="PS00691">
    <property type="entry name" value="DNA_PHOTOLYASES_1_2"/>
    <property type="match status" value="1"/>
</dbReference>
<dbReference type="Proteomes" id="UP000231742">
    <property type="component" value="Unassembled WGS sequence"/>
</dbReference>
<dbReference type="InterPro" id="IPR002081">
    <property type="entry name" value="Cryptochrome/DNA_photolyase_1"/>
</dbReference>
<feature type="binding site" evidence="4">
    <location>
        <begin position="407"/>
        <end position="409"/>
    </location>
    <ligand>
        <name>FAD</name>
        <dbReference type="ChEBI" id="CHEBI:57692"/>
    </ligand>
</feature>
<proteinExistence type="inferred from homology"/>
<evidence type="ECO:0000256" key="2">
    <source>
        <dbReference type="ARBA" id="ARBA00022827"/>
    </source>
</evidence>
<dbReference type="GO" id="GO:0071949">
    <property type="term" value="F:FAD binding"/>
    <property type="evidence" value="ECO:0007669"/>
    <property type="project" value="TreeGrafter"/>
</dbReference>
<dbReference type="InterPro" id="IPR036155">
    <property type="entry name" value="Crypto/Photolyase_N_sf"/>
</dbReference>
<keyword evidence="1 4" id="KW-0285">Flavoprotein</keyword>
<comment type="similarity">
    <text evidence="6">Belongs to the DNA photolyase family.</text>
</comment>
<name>A0A2M9D2J3_9MICO</name>
<dbReference type="InterPro" id="IPR036134">
    <property type="entry name" value="Crypto/Photolyase_FAD-like_sf"/>
</dbReference>
<dbReference type="SUPFAM" id="SSF48173">
    <property type="entry name" value="Cryptochrome/photolyase FAD-binding domain"/>
    <property type="match status" value="1"/>
</dbReference>
<evidence type="ECO:0000256" key="6">
    <source>
        <dbReference type="RuleBase" id="RU004182"/>
    </source>
</evidence>
<evidence type="ECO:0000256" key="5">
    <source>
        <dbReference type="PIRSR" id="PIRSR602081-2"/>
    </source>
</evidence>
<accession>A0A2M9D2J3</accession>
<dbReference type="GO" id="GO:0006139">
    <property type="term" value="P:nucleobase-containing compound metabolic process"/>
    <property type="evidence" value="ECO:0007669"/>
    <property type="project" value="UniProtKB-ARBA"/>
</dbReference>
<feature type="site" description="Electron transfer via tryptophanyl radical" evidence="5">
    <location>
        <position position="329"/>
    </location>
</feature>
<feature type="region of interest" description="Disordered" evidence="7">
    <location>
        <begin position="260"/>
        <end position="284"/>
    </location>
</feature>
<dbReference type="SUPFAM" id="SSF52425">
    <property type="entry name" value="Cryptochrome/photolyase, N-terminal domain"/>
    <property type="match status" value="1"/>
</dbReference>
<dbReference type="InterPro" id="IPR018394">
    <property type="entry name" value="DNA_photolyase_1_CS_C"/>
</dbReference>
<dbReference type="Pfam" id="PF00875">
    <property type="entry name" value="DNA_photolyase"/>
    <property type="match status" value="1"/>
</dbReference>
<dbReference type="EMBL" id="PGFH01000002">
    <property type="protein sequence ID" value="PJJ78295.1"/>
    <property type="molecule type" value="Genomic_DNA"/>
</dbReference>
<dbReference type="InterPro" id="IPR005101">
    <property type="entry name" value="Cryptochr/Photolyase_FAD-bd"/>
</dbReference>
<dbReference type="Gene3D" id="1.10.579.10">
    <property type="entry name" value="DNA Cyclobutane Dipyrimidine Photolyase, subunit A, domain 3"/>
    <property type="match status" value="1"/>
</dbReference>
<feature type="site" description="Electron transfer via tryptophanyl radical" evidence="5">
    <location>
        <position position="417"/>
    </location>
</feature>
<dbReference type="PANTHER" id="PTHR11455">
    <property type="entry name" value="CRYPTOCHROME"/>
    <property type="match status" value="1"/>
</dbReference>
<dbReference type="PROSITE" id="PS00394">
    <property type="entry name" value="DNA_PHOTOLYASES_1_1"/>
    <property type="match status" value="1"/>
</dbReference>
<dbReference type="GO" id="GO:0003904">
    <property type="term" value="F:deoxyribodipyrimidine photo-lyase activity"/>
    <property type="evidence" value="ECO:0007669"/>
    <property type="project" value="TreeGrafter"/>
</dbReference>
<feature type="binding site" evidence="4">
    <location>
        <position position="295"/>
    </location>
    <ligand>
        <name>FAD</name>
        <dbReference type="ChEBI" id="CHEBI:57692"/>
    </ligand>
</feature>
<sequence length="489" mass="53865">MSGNQNQPSIVWLRNDLRLADNPALTAAASEGRPLVVVYIHDETGDGIRPLGAASKWWLHHSLTALDAALQNLGGQLTLRHGPAAQVLPALVDELGAASVHWNRRYTAARDIDAGLKTSLREQGLTVESHQGNLLNEPWHIRNGQGEPYKVFTPYWRAAQDRPVRDALPAPTEGELSWPADSPASDDLADWDLLPTRPDWAEGLRETWTPGEDGAHARLESFVAERLADYHRRDEPAVDATSGLSPHLRFGEISPTQIWNRLRGNGSGAGNDSDSGSGNGSADVPAAARKNVAKFLSEIGWREFSTALLFDNPRLATDSYRPAYNAFPWGYTVDQLGAVDEPAGVSEVDAWRRGRTGIPLVDAGMRELWHTGTMHNRVRMVVASFLIKNLLIDWRAGEQWFWDTLVDADEASNPANWQWVAGSGADAAPYFRVFNPVLQQKKFDPTGDYVSYWIPELGTDAYPEPIVDLAETRREALEAYTAVKAAAAE</sequence>
<dbReference type="GO" id="GO:0009416">
    <property type="term" value="P:response to light stimulus"/>
    <property type="evidence" value="ECO:0007669"/>
    <property type="project" value="TreeGrafter"/>
</dbReference>
<evidence type="ECO:0000313" key="9">
    <source>
        <dbReference type="EMBL" id="PJJ78295.1"/>
    </source>
</evidence>
<dbReference type="PROSITE" id="PS51645">
    <property type="entry name" value="PHR_CRY_ALPHA_BETA"/>
    <property type="match status" value="1"/>
</dbReference>
<evidence type="ECO:0000259" key="8">
    <source>
        <dbReference type="PROSITE" id="PS51645"/>
    </source>
</evidence>
<dbReference type="PRINTS" id="PR00147">
    <property type="entry name" value="DNAPHOTLYASE"/>
</dbReference>
<feature type="binding site" evidence="4">
    <location>
        <begin position="241"/>
        <end position="245"/>
    </location>
    <ligand>
        <name>FAD</name>
        <dbReference type="ChEBI" id="CHEBI:57692"/>
    </ligand>
</feature>
<keyword evidence="2 4" id="KW-0274">FAD</keyword>
<protein>
    <submittedName>
        <fullName evidence="9">Deoxyribodipyrimidine photo-lyase type I</fullName>
    </submittedName>
</protein>
<dbReference type="RefSeq" id="WP_100389351.1">
    <property type="nucleotide sequence ID" value="NZ_BMZU01000002.1"/>
</dbReference>
<dbReference type="Gene3D" id="1.25.40.80">
    <property type="match status" value="1"/>
</dbReference>
<dbReference type="PANTHER" id="PTHR11455:SF9">
    <property type="entry name" value="CRYPTOCHROME CIRCADIAN CLOCK 5 ISOFORM X1"/>
    <property type="match status" value="1"/>
</dbReference>
<dbReference type="OrthoDB" id="9772484at2"/>